<dbReference type="AlphaFoldDB" id="A0A6B3QZN5"/>
<dbReference type="PIRSF" id="PIRSF036794">
    <property type="entry name" value="UCP_erythr_ester"/>
    <property type="match status" value="1"/>
</dbReference>
<comment type="caution">
    <text evidence="2">The sequence shown here is derived from an EMBL/GenBank/DDBJ whole genome shotgun (WGS) entry which is preliminary data.</text>
</comment>
<accession>A0A6B3QZN5</accession>
<proteinExistence type="predicted"/>
<sequence>MKDSVIATLQETKNDFKDKADLKALIQSIKDKKIVMIGEASHGTHDYYNWRAKISKLLMEEHGFDFVAVEGDWPACYELNRHVKNYEDAEEETKKVLKEFQRWPSWMWANWEVHEWAQWLKEFNKELPSDQRKGFYGLDVYSLWESLDAIMEYLKKEDPSALETAKTAIRCFEPHRDEGGQKYALSTRLVPEGCSKEVTQLLSEIRQNATNYNSDREHAFSTEQNALVTKNAEKYYRIMASGDESTWNLRDRHMMDTLSRLMKFHGEHAKGIVWAHNTHIGDASFTDMAGQGLYNIGELGREEYGKDEVSLIGFGSYRGSVLAGSSWGSAVQDMELPEGREDSWEDLCHRAGDQFHINMDDLKHIPELQERIPHRAVGVVYNPKHERFGNYVPTLITERYDHFLFFDKTQALNPIDVSVENSKIPETYPYGL</sequence>
<dbReference type="Gene3D" id="3.30.1870.10">
    <property type="entry name" value="EreA-like, domain 2"/>
    <property type="match status" value="1"/>
</dbReference>
<dbReference type="Pfam" id="PF05139">
    <property type="entry name" value="Erythro_esteras"/>
    <property type="match status" value="1"/>
</dbReference>
<keyword evidence="3" id="KW-1185">Reference proteome</keyword>
<evidence type="ECO:0000313" key="3">
    <source>
        <dbReference type="Proteomes" id="UP000478505"/>
    </source>
</evidence>
<feature type="domain" description="Rhodanese" evidence="1">
    <location>
        <begin position="17"/>
        <end position="85"/>
    </location>
</feature>
<dbReference type="RefSeq" id="WP_164004452.1">
    <property type="nucleotide sequence ID" value="NZ_JAAIKD010000003.1"/>
</dbReference>
<dbReference type="InterPro" id="IPR052036">
    <property type="entry name" value="Hydrolase/PRTase-associated"/>
</dbReference>
<dbReference type="InterPro" id="IPR001763">
    <property type="entry name" value="Rhodanese-like_dom"/>
</dbReference>
<dbReference type="InterPro" id="IPR014622">
    <property type="entry name" value="UCP036794_erythomycin"/>
</dbReference>
<organism evidence="2 3">
    <name type="scientific">Psychroflexus aurantiacus</name>
    <dbReference type="NCBI Taxonomy" id="2709310"/>
    <lineage>
        <taxon>Bacteria</taxon>
        <taxon>Pseudomonadati</taxon>
        <taxon>Bacteroidota</taxon>
        <taxon>Flavobacteriia</taxon>
        <taxon>Flavobacteriales</taxon>
        <taxon>Flavobacteriaceae</taxon>
        <taxon>Psychroflexus</taxon>
    </lineage>
</organism>
<protein>
    <submittedName>
        <fullName evidence="2">Erythromycin esterase family protein</fullName>
    </submittedName>
</protein>
<dbReference type="Gene3D" id="1.20.1440.30">
    <property type="entry name" value="Biosynthetic Protein domain"/>
    <property type="match status" value="1"/>
</dbReference>
<dbReference type="Gene3D" id="3.40.1660.10">
    <property type="entry name" value="EreA-like (biosynthetic domain)"/>
    <property type="match status" value="1"/>
</dbReference>
<dbReference type="PANTHER" id="PTHR31299">
    <property type="entry name" value="ESTERASE, PUTATIVE (AFU_ORTHOLOGUE AFUA_1G05850)-RELATED"/>
    <property type="match status" value="1"/>
</dbReference>
<dbReference type="PANTHER" id="PTHR31299:SF0">
    <property type="entry name" value="ESTERASE, PUTATIVE (AFU_ORTHOLOGUE AFUA_1G05850)-RELATED"/>
    <property type="match status" value="1"/>
</dbReference>
<evidence type="ECO:0000313" key="2">
    <source>
        <dbReference type="EMBL" id="NEV93726.1"/>
    </source>
</evidence>
<name>A0A6B3QZN5_9FLAO</name>
<reference evidence="2 3" key="1">
    <citation type="submission" date="2020-02" db="EMBL/GenBank/DDBJ databases">
        <title>Flavobacteriaceae Psychroflexus bacterium YR1-1, complete genome.</title>
        <authorList>
            <person name="Li Y."/>
            <person name="Wu S."/>
        </authorList>
    </citation>
    <scope>NUCLEOTIDE SEQUENCE [LARGE SCALE GENOMIC DNA]</scope>
    <source>
        <strain evidence="2 3">YR1-1</strain>
    </source>
</reference>
<gene>
    <name evidence="2" type="ORF">G3567_06125</name>
</gene>
<dbReference type="CDD" id="cd14728">
    <property type="entry name" value="Ere-like"/>
    <property type="match status" value="1"/>
</dbReference>
<dbReference type="EMBL" id="JAAIKD010000003">
    <property type="protein sequence ID" value="NEV93726.1"/>
    <property type="molecule type" value="Genomic_DNA"/>
</dbReference>
<dbReference type="SUPFAM" id="SSF159501">
    <property type="entry name" value="EreA/ChaN-like"/>
    <property type="match status" value="1"/>
</dbReference>
<dbReference type="Proteomes" id="UP000478505">
    <property type="component" value="Unassembled WGS sequence"/>
</dbReference>
<evidence type="ECO:0000259" key="1">
    <source>
        <dbReference type="PROSITE" id="PS50206"/>
    </source>
</evidence>
<dbReference type="GO" id="GO:0046677">
    <property type="term" value="P:response to antibiotic"/>
    <property type="evidence" value="ECO:0007669"/>
    <property type="project" value="InterPro"/>
</dbReference>
<dbReference type="InterPro" id="IPR007815">
    <property type="entry name" value="Emycin_Estase"/>
</dbReference>
<dbReference type="PROSITE" id="PS50206">
    <property type="entry name" value="RHODANESE_3"/>
    <property type="match status" value="1"/>
</dbReference>